<dbReference type="InterPro" id="IPR050072">
    <property type="entry name" value="Peptidase_M20A"/>
</dbReference>
<feature type="chain" id="PRO_5045377031" evidence="3">
    <location>
        <begin position="20"/>
        <end position="431"/>
    </location>
</feature>
<protein>
    <submittedName>
        <fullName evidence="5">M20/M25/M40 family metallo-hydrolase</fullName>
    </submittedName>
</protein>
<name>A0ABV7YX72_9BACT</name>
<dbReference type="Gene3D" id="3.40.630.10">
    <property type="entry name" value="Zn peptidases"/>
    <property type="match status" value="1"/>
</dbReference>
<dbReference type="Pfam" id="PF07687">
    <property type="entry name" value="M20_dimer"/>
    <property type="match status" value="1"/>
</dbReference>
<evidence type="ECO:0000256" key="1">
    <source>
        <dbReference type="ARBA" id="ARBA00022723"/>
    </source>
</evidence>
<gene>
    <name evidence="5" type="ORF">ACFOOI_09630</name>
</gene>
<feature type="signal peptide" evidence="3">
    <location>
        <begin position="1"/>
        <end position="19"/>
    </location>
</feature>
<organism evidence="5 6">
    <name type="scientific">Lacihabitans lacunae</name>
    <dbReference type="NCBI Taxonomy" id="1028214"/>
    <lineage>
        <taxon>Bacteria</taxon>
        <taxon>Pseudomonadati</taxon>
        <taxon>Bacteroidota</taxon>
        <taxon>Cytophagia</taxon>
        <taxon>Cytophagales</taxon>
        <taxon>Leadbetterellaceae</taxon>
        <taxon>Lacihabitans</taxon>
    </lineage>
</organism>
<evidence type="ECO:0000256" key="3">
    <source>
        <dbReference type="SAM" id="SignalP"/>
    </source>
</evidence>
<dbReference type="PANTHER" id="PTHR43808:SF17">
    <property type="entry name" value="PEPTIDASE M20"/>
    <property type="match status" value="1"/>
</dbReference>
<dbReference type="Pfam" id="PF01546">
    <property type="entry name" value="Peptidase_M20"/>
    <property type="match status" value="1"/>
</dbReference>
<evidence type="ECO:0000313" key="5">
    <source>
        <dbReference type="EMBL" id="MFC3810912.1"/>
    </source>
</evidence>
<evidence type="ECO:0000313" key="6">
    <source>
        <dbReference type="Proteomes" id="UP001595616"/>
    </source>
</evidence>
<keyword evidence="3" id="KW-0732">Signal</keyword>
<keyword evidence="2" id="KW-0378">Hydrolase</keyword>
<accession>A0ABV7YX72</accession>
<dbReference type="InterPro" id="IPR036264">
    <property type="entry name" value="Bact_exopeptidase_dim_dom"/>
</dbReference>
<comment type="caution">
    <text evidence="5">The sequence shown here is derived from an EMBL/GenBank/DDBJ whole genome shotgun (WGS) entry which is preliminary data.</text>
</comment>
<keyword evidence="6" id="KW-1185">Reference proteome</keyword>
<keyword evidence="1" id="KW-0479">Metal-binding</keyword>
<dbReference type="InterPro" id="IPR011650">
    <property type="entry name" value="Peptidase_M20_dimer"/>
</dbReference>
<feature type="domain" description="Peptidase M20 dimerisation" evidence="4">
    <location>
        <begin position="221"/>
        <end position="322"/>
    </location>
</feature>
<proteinExistence type="predicted"/>
<evidence type="ECO:0000256" key="2">
    <source>
        <dbReference type="ARBA" id="ARBA00022801"/>
    </source>
</evidence>
<sequence length="431" mass="46856">MKKLLLLSILLFVCFYSQAQDDKKVSVQAVYKSEIEAIAKDKRVQAAFKIIQDLEPQTMKNLVELTEIPAPPFMEQKRGERFMQMMKAAGADSIWVDEVGNVLALRKGKIKGKTVVLEAHLDTVFPIETDVKVKYKGDTLYAPGIGDDTRGLTMVLTIMEAMKKAKVMTNADVIFIGVVGEEGLGDLRGVKHLFKNGNRKIDAYIAIDGGDIGRINNMALGSLRYRATFNGPGGHSWGAFGLANPHHAIGKAIDYFDTAAGAYVANGPKTSYNVGRVGGGTSVNSIPFESWMEIDMRSVSPEKLLGIERILKEQMQRALDDYNKKVKKGDLLTLNLEKIGERPSGELGENLPLILKAIAATSYFDAQPTLTRGSTDSNIPIALGVPAITIGRGGKSDNAHALDEWYINDETGALAIKLAMLILVAEAGLSN</sequence>
<dbReference type="Proteomes" id="UP001595616">
    <property type="component" value="Unassembled WGS sequence"/>
</dbReference>
<reference evidence="6" key="1">
    <citation type="journal article" date="2019" name="Int. J. Syst. Evol. Microbiol.">
        <title>The Global Catalogue of Microorganisms (GCM) 10K type strain sequencing project: providing services to taxonomists for standard genome sequencing and annotation.</title>
        <authorList>
            <consortium name="The Broad Institute Genomics Platform"/>
            <consortium name="The Broad Institute Genome Sequencing Center for Infectious Disease"/>
            <person name="Wu L."/>
            <person name="Ma J."/>
        </authorList>
    </citation>
    <scope>NUCLEOTIDE SEQUENCE [LARGE SCALE GENOMIC DNA]</scope>
    <source>
        <strain evidence="6">CECT 7956</strain>
    </source>
</reference>
<dbReference type="EMBL" id="JBHRYQ010000001">
    <property type="protein sequence ID" value="MFC3810912.1"/>
    <property type="molecule type" value="Genomic_DNA"/>
</dbReference>
<dbReference type="Gene3D" id="3.30.70.360">
    <property type="match status" value="1"/>
</dbReference>
<dbReference type="PANTHER" id="PTHR43808">
    <property type="entry name" value="ACETYLORNITHINE DEACETYLASE"/>
    <property type="match status" value="1"/>
</dbReference>
<evidence type="ECO:0000259" key="4">
    <source>
        <dbReference type="Pfam" id="PF07687"/>
    </source>
</evidence>
<dbReference type="SUPFAM" id="SSF53187">
    <property type="entry name" value="Zn-dependent exopeptidases"/>
    <property type="match status" value="1"/>
</dbReference>
<dbReference type="InterPro" id="IPR002933">
    <property type="entry name" value="Peptidase_M20"/>
</dbReference>
<dbReference type="SUPFAM" id="SSF55031">
    <property type="entry name" value="Bacterial exopeptidase dimerisation domain"/>
    <property type="match status" value="1"/>
</dbReference>
<dbReference type="RefSeq" id="WP_379837439.1">
    <property type="nucleotide sequence ID" value="NZ_JBHRYQ010000001.1"/>
</dbReference>